<evidence type="ECO:0000256" key="1">
    <source>
        <dbReference type="SAM" id="Phobius"/>
    </source>
</evidence>
<dbReference type="EMBL" id="JADION010000015">
    <property type="protein sequence ID" value="MBF4102559.1"/>
    <property type="molecule type" value="Genomic_DNA"/>
</dbReference>
<keyword evidence="1" id="KW-0812">Transmembrane</keyword>
<feature type="transmembrane region" description="Helical" evidence="1">
    <location>
        <begin position="58"/>
        <end position="76"/>
    </location>
</feature>
<sequence>MGAAQSERTQFALREQMKVQSQQIIALAKQEAQAKREPSVANSLVTKASGVLKGALGLLRPTGAAMLAGSALFYFFNAGKRSTAKVLILQVRMKD</sequence>
<keyword evidence="1" id="KW-1133">Transmembrane helix</keyword>
<evidence type="ECO:0000313" key="2">
    <source>
        <dbReference type="EMBL" id="MBF4102559.1"/>
    </source>
</evidence>
<keyword evidence="1" id="KW-0472">Membrane</keyword>
<organism evidence="2">
    <name type="scientific">Gallibacterium anatis</name>
    <dbReference type="NCBI Taxonomy" id="750"/>
    <lineage>
        <taxon>Bacteria</taxon>
        <taxon>Pseudomonadati</taxon>
        <taxon>Pseudomonadota</taxon>
        <taxon>Gammaproteobacteria</taxon>
        <taxon>Pasteurellales</taxon>
        <taxon>Pasteurellaceae</taxon>
        <taxon>Gallibacterium</taxon>
    </lineage>
</organism>
<reference evidence="2" key="1">
    <citation type="submission" date="2020-11" db="EMBL/GenBank/DDBJ databases">
        <title>Gallibacterium anatis 1637, full genome, WGS.</title>
        <authorList>
            <person name="Laishevtcev A.I."/>
            <person name="Yakimova E.A."/>
            <person name="Petkovich D."/>
            <person name="Stepanova T.V."/>
            <person name="Kalendr R.S."/>
            <person name="Rubalsky E.O."/>
            <person name="Zulkarneev E.R."/>
            <person name="Aleshkin A.V."/>
        </authorList>
    </citation>
    <scope>NUCLEOTIDE SEQUENCE</scope>
    <source>
        <strain evidence="2">1637</strain>
    </source>
</reference>
<accession>A0A930Y3T1</accession>
<proteinExistence type="predicted"/>
<comment type="caution">
    <text evidence="2">The sequence shown here is derived from an EMBL/GenBank/DDBJ whole genome shotgun (WGS) entry which is preliminary data.</text>
</comment>
<protein>
    <submittedName>
        <fullName evidence="2">Uncharacterized protein</fullName>
    </submittedName>
</protein>
<dbReference type="AlphaFoldDB" id="A0A930Y3T1"/>
<gene>
    <name evidence="2" type="ORF">INT80_06425</name>
</gene>
<name>A0A930Y3T1_9PAST</name>